<reference evidence="2" key="1">
    <citation type="journal article" date="2019" name="Int. J. Syst. Evol. Microbiol.">
        <title>The Global Catalogue of Microorganisms (GCM) 10K type strain sequencing project: providing services to taxonomists for standard genome sequencing and annotation.</title>
        <authorList>
            <consortium name="The Broad Institute Genomics Platform"/>
            <consortium name="The Broad Institute Genome Sequencing Center for Infectious Disease"/>
            <person name="Wu L."/>
            <person name="Ma J."/>
        </authorList>
    </citation>
    <scope>NUCLEOTIDE SEQUENCE [LARGE SCALE GENOMIC DNA]</scope>
    <source>
        <strain evidence="2">CGMCC 4.7289</strain>
    </source>
</reference>
<proteinExistence type="predicted"/>
<evidence type="ECO:0000313" key="1">
    <source>
        <dbReference type="EMBL" id="MFC4135208.1"/>
    </source>
</evidence>
<accession>A0ABV8LXM7</accession>
<protein>
    <submittedName>
        <fullName evidence="1">Uncharacterized protein</fullName>
    </submittedName>
</protein>
<dbReference type="RefSeq" id="WP_253763085.1">
    <property type="nucleotide sequence ID" value="NZ_JAMZDZ010000001.1"/>
</dbReference>
<comment type="caution">
    <text evidence="1">The sequence shown here is derived from an EMBL/GenBank/DDBJ whole genome shotgun (WGS) entry which is preliminary data.</text>
</comment>
<gene>
    <name evidence="1" type="ORF">ACFOZ4_31740</name>
</gene>
<organism evidence="1 2">
    <name type="scientific">Hamadaea flava</name>
    <dbReference type="NCBI Taxonomy" id="1742688"/>
    <lineage>
        <taxon>Bacteria</taxon>
        <taxon>Bacillati</taxon>
        <taxon>Actinomycetota</taxon>
        <taxon>Actinomycetes</taxon>
        <taxon>Micromonosporales</taxon>
        <taxon>Micromonosporaceae</taxon>
        <taxon>Hamadaea</taxon>
    </lineage>
</organism>
<evidence type="ECO:0000313" key="2">
    <source>
        <dbReference type="Proteomes" id="UP001595816"/>
    </source>
</evidence>
<keyword evidence="2" id="KW-1185">Reference proteome</keyword>
<dbReference type="EMBL" id="JBHSAY010000020">
    <property type="protein sequence ID" value="MFC4135208.1"/>
    <property type="molecule type" value="Genomic_DNA"/>
</dbReference>
<dbReference type="Proteomes" id="UP001595816">
    <property type="component" value="Unassembled WGS sequence"/>
</dbReference>
<name>A0ABV8LXM7_9ACTN</name>
<sequence>MTRLLFALERYDTSSGLASPVLTDLPVGVDVRLVAAVHLPADDVLLALVEGPDADTVAGVAAAAGWRVDRFCPAVWAKAPTLPEGSDE</sequence>